<proteinExistence type="predicted"/>
<dbReference type="Proteomes" id="UP001168821">
    <property type="component" value="Unassembled WGS sequence"/>
</dbReference>
<dbReference type="AlphaFoldDB" id="A0AA38IRQ2"/>
<accession>A0AA38IRQ2</accession>
<comment type="caution">
    <text evidence="1">The sequence shown here is derived from an EMBL/GenBank/DDBJ whole genome shotgun (WGS) entry which is preliminary data.</text>
</comment>
<reference evidence="1" key="1">
    <citation type="journal article" date="2023" name="G3 (Bethesda)">
        <title>Whole genome assemblies of Zophobas morio and Tenebrio molitor.</title>
        <authorList>
            <person name="Kaur S."/>
            <person name="Stinson S.A."/>
            <person name="diCenzo G.C."/>
        </authorList>
    </citation>
    <scope>NUCLEOTIDE SEQUENCE</scope>
    <source>
        <strain evidence="1">QUZm001</strain>
    </source>
</reference>
<name>A0AA38IRQ2_9CUCU</name>
<protein>
    <submittedName>
        <fullName evidence="1">Uncharacterized protein</fullName>
    </submittedName>
</protein>
<organism evidence="1 2">
    <name type="scientific">Zophobas morio</name>
    <dbReference type="NCBI Taxonomy" id="2755281"/>
    <lineage>
        <taxon>Eukaryota</taxon>
        <taxon>Metazoa</taxon>
        <taxon>Ecdysozoa</taxon>
        <taxon>Arthropoda</taxon>
        <taxon>Hexapoda</taxon>
        <taxon>Insecta</taxon>
        <taxon>Pterygota</taxon>
        <taxon>Neoptera</taxon>
        <taxon>Endopterygota</taxon>
        <taxon>Coleoptera</taxon>
        <taxon>Polyphaga</taxon>
        <taxon>Cucujiformia</taxon>
        <taxon>Tenebrionidae</taxon>
        <taxon>Zophobas</taxon>
    </lineage>
</organism>
<evidence type="ECO:0000313" key="1">
    <source>
        <dbReference type="EMBL" id="KAJ3660138.1"/>
    </source>
</evidence>
<evidence type="ECO:0000313" key="2">
    <source>
        <dbReference type="Proteomes" id="UP001168821"/>
    </source>
</evidence>
<keyword evidence="2" id="KW-1185">Reference proteome</keyword>
<sequence>MFDAVAAIKQELLDARVRPNGSLPMPAAALFLIEKHRCGIQDLRQTDCLRMERSGLLWSIGIDWSRGQTLFHRSAKNFRRPSRPVPRSKRTRGNAAIVLVFF</sequence>
<gene>
    <name evidence="1" type="ORF">Zmor_004608</name>
</gene>
<dbReference type="EMBL" id="JALNTZ010000002">
    <property type="protein sequence ID" value="KAJ3660138.1"/>
    <property type="molecule type" value="Genomic_DNA"/>
</dbReference>